<dbReference type="Proteomes" id="UP000449547">
    <property type="component" value="Unassembled WGS sequence"/>
</dbReference>
<organism evidence="2 3">
    <name type="scientific">Diutina rugosa</name>
    <name type="common">Yeast</name>
    <name type="synonym">Candida rugosa</name>
    <dbReference type="NCBI Taxonomy" id="5481"/>
    <lineage>
        <taxon>Eukaryota</taxon>
        <taxon>Fungi</taxon>
        <taxon>Dikarya</taxon>
        <taxon>Ascomycota</taxon>
        <taxon>Saccharomycotina</taxon>
        <taxon>Pichiomycetes</taxon>
        <taxon>Debaryomycetaceae</taxon>
        <taxon>Diutina</taxon>
    </lineage>
</organism>
<dbReference type="OMA" id="INIMTAN"/>
<reference evidence="2 3" key="1">
    <citation type="submission" date="2019-07" db="EMBL/GenBank/DDBJ databases">
        <title>Genome assembly of two rare yeast pathogens: Diutina rugosa and Trichomonascus ciferrii.</title>
        <authorList>
            <person name="Mixao V."/>
            <person name="Saus E."/>
            <person name="Hansen A."/>
            <person name="Lass-Flor C."/>
            <person name="Gabaldon T."/>
        </authorList>
    </citation>
    <scope>NUCLEOTIDE SEQUENCE [LARGE SCALE GENOMIC DNA]</scope>
    <source>
        <strain evidence="2 3">CBS 613</strain>
    </source>
</reference>
<dbReference type="RefSeq" id="XP_034014130.1">
    <property type="nucleotide sequence ID" value="XM_034153615.1"/>
</dbReference>
<accession>A0A642UVP9</accession>
<feature type="region of interest" description="Disordered" evidence="1">
    <location>
        <begin position="15"/>
        <end position="34"/>
    </location>
</feature>
<dbReference type="EMBL" id="SWFT01000035">
    <property type="protein sequence ID" value="KAA8906369.1"/>
    <property type="molecule type" value="Genomic_DNA"/>
</dbReference>
<sequence length="373" mass="40950">MVSLSSHSSVFNALNHPDLELSPRPPTSADDLNSILSQSSDDLKSVVVVPSPQVMVFDSDDDDDVPDVPKTFIMPQMTVGGPHRYRIAIVTRSSHGRHFVDQVARHVAHADVDICHIDLRHSTNAADAYGADLLFLLNDGSAEFVEFIRQVRCSPKLTIINMMSVNYFVNLFDLIASMKPYQMWKASSLTHPELATKLSHFIDTEYSGHGHQLVVASAPASVYHSLITTSPQDYHQLEGQFKRDLTSSTSAIDPLQLSGKLTTVRWLYHALRRMWASESEMAPSRWWMVASFTVGIGLGMGLASGAASVVGYYLYSWLFGTEAVAPVAPPAPVVVDAAPPTATASHLKHLSAIVAEWVNSGWEKLLQVLMARV</sequence>
<comment type="caution">
    <text evidence="2">The sequence shown here is derived from an EMBL/GenBank/DDBJ whole genome shotgun (WGS) entry which is preliminary data.</text>
</comment>
<dbReference type="VEuPathDB" id="FungiDB:DIURU_001107"/>
<evidence type="ECO:0000256" key="1">
    <source>
        <dbReference type="SAM" id="MobiDB-lite"/>
    </source>
</evidence>
<protein>
    <submittedName>
        <fullName evidence="2">Uncharacterized protein</fullName>
    </submittedName>
</protein>
<gene>
    <name evidence="2" type="ORF">DIURU_001107</name>
</gene>
<dbReference type="OrthoDB" id="3989662at2759"/>
<dbReference type="AlphaFoldDB" id="A0A642UVP9"/>
<evidence type="ECO:0000313" key="2">
    <source>
        <dbReference type="EMBL" id="KAA8906369.1"/>
    </source>
</evidence>
<evidence type="ECO:0000313" key="3">
    <source>
        <dbReference type="Proteomes" id="UP000449547"/>
    </source>
</evidence>
<dbReference type="GeneID" id="54779760"/>
<keyword evidence="3" id="KW-1185">Reference proteome</keyword>
<proteinExistence type="predicted"/>
<name>A0A642UVP9_DIURU</name>